<keyword evidence="2" id="KW-0472">Membrane</keyword>
<accession>A0ABR3WPG9</accession>
<reference evidence="3 4" key="1">
    <citation type="journal article" date="2024" name="Commun. Biol.">
        <title>Comparative genomic analysis of thermophilic fungi reveals convergent evolutionary adaptations and gene losses.</title>
        <authorList>
            <person name="Steindorff A.S."/>
            <person name="Aguilar-Pontes M.V."/>
            <person name="Robinson A.J."/>
            <person name="Andreopoulos B."/>
            <person name="LaButti K."/>
            <person name="Kuo A."/>
            <person name="Mondo S."/>
            <person name="Riley R."/>
            <person name="Otillar R."/>
            <person name="Haridas S."/>
            <person name="Lipzen A."/>
            <person name="Grimwood J."/>
            <person name="Schmutz J."/>
            <person name="Clum A."/>
            <person name="Reid I.D."/>
            <person name="Moisan M.C."/>
            <person name="Butler G."/>
            <person name="Nguyen T.T.M."/>
            <person name="Dewar K."/>
            <person name="Conant G."/>
            <person name="Drula E."/>
            <person name="Henrissat B."/>
            <person name="Hansel C."/>
            <person name="Singer S."/>
            <person name="Hutchinson M.I."/>
            <person name="de Vries R.P."/>
            <person name="Natvig D.O."/>
            <person name="Powell A.J."/>
            <person name="Tsang A."/>
            <person name="Grigoriev I.V."/>
        </authorList>
    </citation>
    <scope>NUCLEOTIDE SEQUENCE [LARGE SCALE GENOMIC DNA]</scope>
    <source>
        <strain evidence="3 4">ATCC 24622</strain>
    </source>
</reference>
<evidence type="ECO:0000256" key="1">
    <source>
        <dbReference type="SAM" id="MobiDB-lite"/>
    </source>
</evidence>
<dbReference type="Proteomes" id="UP001586593">
    <property type="component" value="Unassembled WGS sequence"/>
</dbReference>
<name>A0ABR3WPG9_9PEZI</name>
<organism evidence="3 4">
    <name type="scientific">Phialemonium thermophilum</name>
    <dbReference type="NCBI Taxonomy" id="223376"/>
    <lineage>
        <taxon>Eukaryota</taxon>
        <taxon>Fungi</taxon>
        <taxon>Dikarya</taxon>
        <taxon>Ascomycota</taxon>
        <taxon>Pezizomycotina</taxon>
        <taxon>Sordariomycetes</taxon>
        <taxon>Sordariomycetidae</taxon>
        <taxon>Cephalothecales</taxon>
        <taxon>Cephalothecaceae</taxon>
        <taxon>Phialemonium</taxon>
    </lineage>
</organism>
<gene>
    <name evidence="3" type="ORF">VTK73DRAFT_5243</name>
</gene>
<proteinExistence type="predicted"/>
<evidence type="ECO:0000256" key="2">
    <source>
        <dbReference type="SAM" id="Phobius"/>
    </source>
</evidence>
<protein>
    <submittedName>
        <fullName evidence="3">Uncharacterized protein</fullName>
    </submittedName>
</protein>
<comment type="caution">
    <text evidence="3">The sequence shown here is derived from an EMBL/GenBank/DDBJ whole genome shotgun (WGS) entry which is preliminary data.</text>
</comment>
<evidence type="ECO:0000313" key="3">
    <source>
        <dbReference type="EMBL" id="KAL1865429.1"/>
    </source>
</evidence>
<dbReference type="EMBL" id="JAZHXJ010000295">
    <property type="protein sequence ID" value="KAL1865429.1"/>
    <property type="molecule type" value="Genomic_DNA"/>
</dbReference>
<feature type="region of interest" description="Disordered" evidence="1">
    <location>
        <begin position="109"/>
        <end position="129"/>
    </location>
</feature>
<keyword evidence="4" id="KW-1185">Reference proteome</keyword>
<evidence type="ECO:0000313" key="4">
    <source>
        <dbReference type="Proteomes" id="UP001586593"/>
    </source>
</evidence>
<sequence>MVSIPRRCEFWHLSVLPESQPSRDFLHAGPAILSLPLSRLPHATDDGPVARNDAGPMHPVDNRHSTIATYWLFWVLVGGWACSTRYLWFLPVALDKCCSPLKQAWGRNGAEMQSPTPGQRSHPPPGFVDCSSLSAPHSEKARRSYNHRLRIHSLSNYRKWSVAEPCGLLYWAGKHV</sequence>
<keyword evidence="2" id="KW-0812">Transmembrane</keyword>
<keyword evidence="2" id="KW-1133">Transmembrane helix</keyword>
<feature type="transmembrane region" description="Helical" evidence="2">
    <location>
        <begin position="67"/>
        <end position="88"/>
    </location>
</feature>